<reference evidence="2" key="1">
    <citation type="submission" date="2021-09" db="EMBL/GenBank/DDBJ databases">
        <title>Genome analysis of Fictibacillus sp. KIGAM418 isolated from marine sediment.</title>
        <authorList>
            <person name="Seo M.-J."/>
            <person name="Cho E.-S."/>
            <person name="Hwang C.Y."/>
        </authorList>
    </citation>
    <scope>NUCLEOTIDE SEQUENCE</scope>
    <source>
        <strain evidence="2">KIGAM418</strain>
    </source>
</reference>
<dbReference type="Proteomes" id="UP001139011">
    <property type="component" value="Unassembled WGS sequence"/>
</dbReference>
<gene>
    <name evidence="2" type="ORF">LCY76_02930</name>
</gene>
<dbReference type="AlphaFoldDB" id="A0A9X1XA39"/>
<comment type="caution">
    <text evidence="2">The sequence shown here is derived from an EMBL/GenBank/DDBJ whole genome shotgun (WGS) entry which is preliminary data.</text>
</comment>
<proteinExistence type="predicted"/>
<keyword evidence="3" id="KW-1185">Reference proteome</keyword>
<dbReference type="EMBL" id="JAIWJX010000002">
    <property type="protein sequence ID" value="MCK6255578.1"/>
    <property type="molecule type" value="Genomic_DNA"/>
</dbReference>
<organism evidence="2 3">
    <name type="scientific">Fictibacillus marinisediminis</name>
    <dbReference type="NCBI Taxonomy" id="2878389"/>
    <lineage>
        <taxon>Bacteria</taxon>
        <taxon>Bacillati</taxon>
        <taxon>Bacillota</taxon>
        <taxon>Bacilli</taxon>
        <taxon>Bacillales</taxon>
        <taxon>Fictibacillaceae</taxon>
        <taxon>Fictibacillus</taxon>
    </lineage>
</organism>
<name>A0A9X1XA39_9BACL</name>
<evidence type="ECO:0000313" key="3">
    <source>
        <dbReference type="Proteomes" id="UP001139011"/>
    </source>
</evidence>
<feature type="region of interest" description="Disordered" evidence="1">
    <location>
        <begin position="95"/>
        <end position="132"/>
    </location>
</feature>
<protein>
    <submittedName>
        <fullName evidence="2">Uncharacterized protein</fullName>
    </submittedName>
</protein>
<evidence type="ECO:0000313" key="2">
    <source>
        <dbReference type="EMBL" id="MCK6255578.1"/>
    </source>
</evidence>
<evidence type="ECO:0000256" key="1">
    <source>
        <dbReference type="SAM" id="MobiDB-lite"/>
    </source>
</evidence>
<feature type="region of interest" description="Disordered" evidence="1">
    <location>
        <begin position="29"/>
        <end position="76"/>
    </location>
</feature>
<feature type="compositionally biased region" description="Basic and acidic residues" evidence="1">
    <location>
        <begin position="104"/>
        <end position="121"/>
    </location>
</feature>
<dbReference type="RefSeq" id="WP_248251393.1">
    <property type="nucleotide sequence ID" value="NZ_JAIWJX010000002.1"/>
</dbReference>
<sequence>MIGILLIVVAVILIAVLIVINTRAFAAKGKANTADENMQSPVAEEPIQEPVQEETAAAAQENHENMAPPSPAEQERIPEKAPNAMGDMEYRNALHRLSSAKPEAPAEKPEKHSMKDNDYRNALKSMNKKREN</sequence>
<accession>A0A9X1XA39</accession>